<dbReference type="EMBL" id="JACCFS010000001">
    <property type="protein sequence ID" value="NYJ37175.1"/>
    <property type="molecule type" value="Genomic_DNA"/>
</dbReference>
<gene>
    <name evidence="2" type="ORF">HNR10_005056</name>
</gene>
<dbReference type="RefSeq" id="WP_179827660.1">
    <property type="nucleotide sequence ID" value="NZ_JACCFS010000001.1"/>
</dbReference>
<keyword evidence="3" id="KW-1185">Reference proteome</keyword>
<sequence>MYHPDLFSSTAQYVSRERVREAEHVRAIKRARTEERAARRAARKEERRQGSKDAPGPDARARFGRAA</sequence>
<name>A0A7Z0ERY0_9ACTN</name>
<comment type="caution">
    <text evidence="2">The sequence shown here is derived from an EMBL/GenBank/DDBJ whole genome shotgun (WGS) entry which is preliminary data.</text>
</comment>
<organism evidence="2 3">
    <name type="scientific">Nocardiopsis aegyptia</name>
    <dbReference type="NCBI Taxonomy" id="220378"/>
    <lineage>
        <taxon>Bacteria</taxon>
        <taxon>Bacillati</taxon>
        <taxon>Actinomycetota</taxon>
        <taxon>Actinomycetes</taxon>
        <taxon>Streptosporangiales</taxon>
        <taxon>Nocardiopsidaceae</taxon>
        <taxon>Nocardiopsis</taxon>
    </lineage>
</organism>
<dbReference type="Proteomes" id="UP000572051">
    <property type="component" value="Unassembled WGS sequence"/>
</dbReference>
<accession>A0A7Z0ERY0</accession>
<proteinExistence type="predicted"/>
<dbReference type="AlphaFoldDB" id="A0A7Z0ERY0"/>
<protein>
    <submittedName>
        <fullName evidence="2">Uncharacterized protein</fullName>
    </submittedName>
</protein>
<reference evidence="2 3" key="1">
    <citation type="submission" date="2020-07" db="EMBL/GenBank/DDBJ databases">
        <title>Sequencing the genomes of 1000 actinobacteria strains.</title>
        <authorList>
            <person name="Klenk H.-P."/>
        </authorList>
    </citation>
    <scope>NUCLEOTIDE SEQUENCE [LARGE SCALE GENOMIC DNA]</scope>
    <source>
        <strain evidence="2 3">DSM 44442</strain>
    </source>
</reference>
<feature type="region of interest" description="Disordered" evidence="1">
    <location>
        <begin position="29"/>
        <end position="67"/>
    </location>
</feature>
<feature type="compositionally biased region" description="Basic and acidic residues" evidence="1">
    <location>
        <begin position="29"/>
        <end position="51"/>
    </location>
</feature>
<evidence type="ECO:0000313" key="3">
    <source>
        <dbReference type="Proteomes" id="UP000572051"/>
    </source>
</evidence>
<evidence type="ECO:0000256" key="1">
    <source>
        <dbReference type="SAM" id="MobiDB-lite"/>
    </source>
</evidence>
<evidence type="ECO:0000313" key="2">
    <source>
        <dbReference type="EMBL" id="NYJ37175.1"/>
    </source>
</evidence>